<evidence type="ECO:0000313" key="3">
    <source>
        <dbReference type="Proteomes" id="UP000799779"/>
    </source>
</evidence>
<evidence type="ECO:0000256" key="1">
    <source>
        <dbReference type="SAM" id="Coils"/>
    </source>
</evidence>
<sequence length="139" mass="16169">MRGPKHTFPYNSGFRFGGWNKDPADDHLYDGYHYDDYLDDDLLYEYPLCGGRFCSGPPHHDYLGPADARGQSIPPNPFIARDPIVQPQKHGAGSVDHALSQRELEFQNRELQFQRRELEILRKEIALQKKEIEQRKKNS</sequence>
<feature type="coiled-coil region" evidence="1">
    <location>
        <begin position="97"/>
        <end position="138"/>
    </location>
</feature>
<protein>
    <submittedName>
        <fullName evidence="2">Uncharacterized protein</fullName>
    </submittedName>
</protein>
<proteinExistence type="predicted"/>
<organism evidence="2 3">
    <name type="scientific">Amniculicola lignicola CBS 123094</name>
    <dbReference type="NCBI Taxonomy" id="1392246"/>
    <lineage>
        <taxon>Eukaryota</taxon>
        <taxon>Fungi</taxon>
        <taxon>Dikarya</taxon>
        <taxon>Ascomycota</taxon>
        <taxon>Pezizomycotina</taxon>
        <taxon>Dothideomycetes</taxon>
        <taxon>Pleosporomycetidae</taxon>
        <taxon>Pleosporales</taxon>
        <taxon>Amniculicolaceae</taxon>
        <taxon>Amniculicola</taxon>
    </lineage>
</organism>
<evidence type="ECO:0000313" key="2">
    <source>
        <dbReference type="EMBL" id="KAF1996493.1"/>
    </source>
</evidence>
<keyword evidence="1" id="KW-0175">Coiled coil</keyword>
<dbReference type="Proteomes" id="UP000799779">
    <property type="component" value="Unassembled WGS sequence"/>
</dbReference>
<accession>A0A6A5W3N6</accession>
<reference evidence="2" key="1">
    <citation type="journal article" date="2020" name="Stud. Mycol.">
        <title>101 Dothideomycetes genomes: a test case for predicting lifestyles and emergence of pathogens.</title>
        <authorList>
            <person name="Haridas S."/>
            <person name="Albert R."/>
            <person name="Binder M."/>
            <person name="Bloem J."/>
            <person name="Labutti K."/>
            <person name="Salamov A."/>
            <person name="Andreopoulos B."/>
            <person name="Baker S."/>
            <person name="Barry K."/>
            <person name="Bills G."/>
            <person name="Bluhm B."/>
            <person name="Cannon C."/>
            <person name="Castanera R."/>
            <person name="Culley D."/>
            <person name="Daum C."/>
            <person name="Ezra D."/>
            <person name="Gonzalez J."/>
            <person name="Henrissat B."/>
            <person name="Kuo A."/>
            <person name="Liang C."/>
            <person name="Lipzen A."/>
            <person name="Lutzoni F."/>
            <person name="Magnuson J."/>
            <person name="Mondo S."/>
            <person name="Nolan M."/>
            <person name="Ohm R."/>
            <person name="Pangilinan J."/>
            <person name="Park H.-J."/>
            <person name="Ramirez L."/>
            <person name="Alfaro M."/>
            <person name="Sun H."/>
            <person name="Tritt A."/>
            <person name="Yoshinaga Y."/>
            <person name="Zwiers L.-H."/>
            <person name="Turgeon B."/>
            <person name="Goodwin S."/>
            <person name="Spatafora J."/>
            <person name="Crous P."/>
            <person name="Grigoriev I."/>
        </authorList>
    </citation>
    <scope>NUCLEOTIDE SEQUENCE</scope>
    <source>
        <strain evidence="2">CBS 123094</strain>
    </source>
</reference>
<keyword evidence="3" id="KW-1185">Reference proteome</keyword>
<name>A0A6A5W3N6_9PLEO</name>
<gene>
    <name evidence="2" type="ORF">P154DRAFT_579909</name>
</gene>
<dbReference type="AlphaFoldDB" id="A0A6A5W3N6"/>
<dbReference type="EMBL" id="ML977625">
    <property type="protein sequence ID" value="KAF1996493.1"/>
    <property type="molecule type" value="Genomic_DNA"/>
</dbReference>